<dbReference type="HOGENOM" id="CLU_004457_1_1_1"/>
<sequence>MNRMMFMACCYNDPDMLIDPDTVYPIRPECRDDAAKTRFKPRPGLTLSPRRWKLLHNEEGVLDIAGMIKRVQRGGTHPNIKGEVWEFLLGCYDPKSTTEQKNQLRQQRRLEYEKLKTKCREMDMTVGSGRVITMPVITEDGQPIQDPNSVDAEQQASDTPLPKEVIQWKLTLHQIGLDVNRTDRQLVYYESQENLARLWDILAVYSWVDKDIGYCQDTERLILYMLTLQRGNFKIIFAENLDGGEYLFAFRMLMVLFRREFSFVDTMYLWELMWSMEYNPSLFSMLESDNNTSKANAKDENALKQCGKFEQKNLQAAKKEEQIPLSVFIVASVIEARNKQILTDAKGLDDVVKILNDITGSLDAKKACRGALKIHERYLTTVKAS</sequence>
<dbReference type="PROSITE" id="PS50086">
    <property type="entry name" value="TBC_RABGAP"/>
    <property type="match status" value="1"/>
</dbReference>
<dbReference type="PANTHER" id="PTHR22957">
    <property type="entry name" value="TBC1 DOMAIN FAMILY MEMBER GTPASE-ACTIVATING PROTEIN"/>
    <property type="match status" value="1"/>
</dbReference>
<dbReference type="InterPro" id="IPR000195">
    <property type="entry name" value="Rab-GAP-TBC_dom"/>
</dbReference>
<dbReference type="Proteomes" id="UP000026962">
    <property type="component" value="Chromosome 2"/>
</dbReference>
<keyword evidence="3" id="KW-1185">Reference proteome</keyword>
<evidence type="ECO:0000313" key="2">
    <source>
        <dbReference type="EnsemblPlants" id="OPUNC02G33880.1"/>
    </source>
</evidence>
<dbReference type="Gene3D" id="1.10.8.270">
    <property type="entry name" value="putative rabgap domain of human tbc1 domain family member 14 like domains"/>
    <property type="match status" value="1"/>
</dbReference>
<dbReference type="Gramene" id="OPUNC02G33880.1">
    <property type="protein sequence ID" value="OPUNC02G33880.1"/>
    <property type="gene ID" value="OPUNC02G33880"/>
</dbReference>
<dbReference type="Gene3D" id="1.10.472.80">
    <property type="entry name" value="Ypt/Rab-GAP domain of gyp1p, domain 3"/>
    <property type="match status" value="1"/>
</dbReference>
<evidence type="ECO:0000313" key="3">
    <source>
        <dbReference type="Proteomes" id="UP000026962"/>
    </source>
</evidence>
<protein>
    <recommendedName>
        <fullName evidence="1">Rab-GAP TBC domain-containing protein</fullName>
    </recommendedName>
</protein>
<proteinExistence type="predicted"/>
<accession>A0A0E0K6M7</accession>
<reference evidence="2" key="2">
    <citation type="submission" date="2018-05" db="EMBL/GenBank/DDBJ databases">
        <title>OpunRS2 (Oryza punctata Reference Sequence Version 2).</title>
        <authorList>
            <person name="Zhang J."/>
            <person name="Kudrna D."/>
            <person name="Lee S."/>
            <person name="Talag J."/>
            <person name="Welchert J."/>
            <person name="Wing R.A."/>
        </authorList>
    </citation>
    <scope>NUCLEOTIDE SEQUENCE [LARGE SCALE GENOMIC DNA]</scope>
</reference>
<dbReference type="OMA" id="VYAWVDN"/>
<feature type="domain" description="Rab-GAP TBC" evidence="1">
    <location>
        <begin position="75"/>
        <end position="385"/>
    </location>
</feature>
<evidence type="ECO:0000259" key="1">
    <source>
        <dbReference type="PROSITE" id="PS50086"/>
    </source>
</evidence>
<dbReference type="PANTHER" id="PTHR22957:SF697">
    <property type="entry name" value="OS02G0810500 PROTEIN"/>
    <property type="match status" value="1"/>
</dbReference>
<dbReference type="Pfam" id="PF00566">
    <property type="entry name" value="RabGAP-TBC"/>
    <property type="match status" value="1"/>
</dbReference>
<reference evidence="2" key="1">
    <citation type="submission" date="2015-04" db="UniProtKB">
        <authorList>
            <consortium name="EnsemblPlants"/>
        </authorList>
    </citation>
    <scope>IDENTIFICATION</scope>
</reference>
<dbReference type="InterPro" id="IPR035969">
    <property type="entry name" value="Rab-GAP_TBC_sf"/>
</dbReference>
<dbReference type="AlphaFoldDB" id="A0A0E0K6M7"/>
<dbReference type="GO" id="GO:0005096">
    <property type="term" value="F:GTPase activator activity"/>
    <property type="evidence" value="ECO:0007669"/>
    <property type="project" value="TreeGrafter"/>
</dbReference>
<name>A0A0E0K6M7_ORYPU</name>
<dbReference type="STRING" id="4537.A0A0E0K6M7"/>
<dbReference type="EnsemblPlants" id="OPUNC02G33880.1">
    <property type="protein sequence ID" value="OPUNC02G33880.1"/>
    <property type="gene ID" value="OPUNC02G33880"/>
</dbReference>
<dbReference type="SMART" id="SM00164">
    <property type="entry name" value="TBC"/>
    <property type="match status" value="1"/>
</dbReference>
<organism evidence="2">
    <name type="scientific">Oryza punctata</name>
    <name type="common">Red rice</name>
    <dbReference type="NCBI Taxonomy" id="4537"/>
    <lineage>
        <taxon>Eukaryota</taxon>
        <taxon>Viridiplantae</taxon>
        <taxon>Streptophyta</taxon>
        <taxon>Embryophyta</taxon>
        <taxon>Tracheophyta</taxon>
        <taxon>Spermatophyta</taxon>
        <taxon>Magnoliopsida</taxon>
        <taxon>Liliopsida</taxon>
        <taxon>Poales</taxon>
        <taxon>Poaceae</taxon>
        <taxon>BOP clade</taxon>
        <taxon>Oryzoideae</taxon>
        <taxon>Oryzeae</taxon>
        <taxon>Oryzinae</taxon>
        <taxon>Oryza</taxon>
    </lineage>
</organism>
<dbReference type="SUPFAM" id="SSF47923">
    <property type="entry name" value="Ypt/Rab-GAP domain of gyp1p"/>
    <property type="match status" value="2"/>
</dbReference>
<dbReference type="eggNOG" id="KOG2197">
    <property type="taxonomic scope" value="Eukaryota"/>
</dbReference>